<dbReference type="SMART" id="SM00355">
    <property type="entry name" value="ZnF_C2H2"/>
    <property type="match status" value="3"/>
</dbReference>
<dbReference type="Proteomes" id="UP000039046">
    <property type="component" value="Unassembled WGS sequence"/>
</dbReference>
<dbReference type="EMBL" id="CDHN01000001">
    <property type="protein sequence ID" value="CEJ80417.1"/>
    <property type="molecule type" value="Genomic_DNA"/>
</dbReference>
<proteinExistence type="predicted"/>
<organism evidence="3 4">
    <name type="scientific">[Torrubiella] hemipterigena</name>
    <dbReference type="NCBI Taxonomy" id="1531966"/>
    <lineage>
        <taxon>Eukaryota</taxon>
        <taxon>Fungi</taxon>
        <taxon>Dikarya</taxon>
        <taxon>Ascomycota</taxon>
        <taxon>Pezizomycotina</taxon>
        <taxon>Sordariomycetes</taxon>
        <taxon>Hypocreomycetidae</taxon>
        <taxon>Hypocreales</taxon>
        <taxon>Clavicipitaceae</taxon>
        <taxon>Clavicipitaceae incertae sedis</taxon>
        <taxon>'Torrubiella' clade</taxon>
    </lineage>
</organism>
<feature type="domain" description="C2H2-type" evidence="2">
    <location>
        <begin position="28"/>
        <end position="50"/>
    </location>
</feature>
<dbReference type="PANTHER" id="PTHR13182">
    <property type="entry name" value="ZINC FINGER PROTEIN 622"/>
    <property type="match status" value="1"/>
</dbReference>
<dbReference type="PROSITE" id="PS00028">
    <property type="entry name" value="ZINC_FINGER_C2H2_1"/>
    <property type="match status" value="1"/>
</dbReference>
<gene>
    <name evidence="3" type="ORF">VHEMI00599</name>
</gene>
<dbReference type="AlphaFoldDB" id="A0A0A1T2E0"/>
<dbReference type="PANTHER" id="PTHR13182:SF8">
    <property type="entry name" value="CYTOPLASMIC 60S SUBUNIT BIOGENESIS FACTOR ZNF622"/>
    <property type="match status" value="1"/>
</dbReference>
<dbReference type="HOGENOM" id="CLU_018787_2_1_1"/>
<dbReference type="InterPro" id="IPR041661">
    <property type="entry name" value="ZN622/Rei1/Reh1_Znf-C2H2"/>
</dbReference>
<dbReference type="Pfam" id="PF12756">
    <property type="entry name" value="zf-C2H2_2"/>
    <property type="match status" value="1"/>
</dbReference>
<evidence type="ECO:0000313" key="3">
    <source>
        <dbReference type="EMBL" id="CEJ80417.1"/>
    </source>
</evidence>
<protein>
    <recommendedName>
        <fullName evidence="2">C2H2-type domain-containing protein</fullName>
    </recommendedName>
</protein>
<feature type="region of interest" description="Disordered" evidence="1">
    <location>
        <begin position="66"/>
        <end position="100"/>
    </location>
</feature>
<keyword evidence="4" id="KW-1185">Reference proteome</keyword>
<dbReference type="OrthoDB" id="19329at2759"/>
<dbReference type="GO" id="GO:0030687">
    <property type="term" value="C:preribosome, large subunit precursor"/>
    <property type="evidence" value="ECO:0007669"/>
    <property type="project" value="TreeGrafter"/>
</dbReference>
<feature type="compositionally biased region" description="Basic residues" evidence="1">
    <location>
        <begin position="229"/>
        <end position="239"/>
    </location>
</feature>
<dbReference type="GO" id="GO:0042273">
    <property type="term" value="P:ribosomal large subunit biogenesis"/>
    <property type="evidence" value="ECO:0007669"/>
    <property type="project" value="TreeGrafter"/>
</dbReference>
<sequence>MLPTTNTTTITTINTTTSPSMTEKLLSCGSCSLPFSSPEAFRAHAKSPEHIEQIRSRAVNAGTYARYRSSSPDDSLDNSRPESPSNTQPADDDFDSSDERPEFVPEECIFCGEDQDTFDDNLIHMASTHSFIIPFQNALTVDLQTLVWYFHLVINAYHECILCGRGRSNVQAVQQHMTGAGHCRFNVEGEITEFYDLDEVESRNVDAESSTMALSSGKVVAQRETGPTAKKHRQQRRALIRASRELPEEDEEPVADDTGKALTKSERKIRAFSNHLSQLRAGDQAAIAHLTSGQQRTLLNKTKRAANEGQRDETLAKTKIERKSNKTLQGHFRLDGVGRRLG</sequence>
<dbReference type="STRING" id="1531966.A0A0A1T2E0"/>
<reference evidence="3 4" key="1">
    <citation type="journal article" date="2015" name="Genome Announc.">
        <title>Draft Genome Sequence and Gene Annotation of the Entomopathogenic Fungus Verticillium hemipterigenum.</title>
        <authorList>
            <person name="Horn F."/>
            <person name="Habel A."/>
            <person name="Scharf D.H."/>
            <person name="Dworschak J."/>
            <person name="Brakhage A.A."/>
            <person name="Guthke R."/>
            <person name="Hertweck C."/>
            <person name="Linde J."/>
        </authorList>
    </citation>
    <scope>NUCLEOTIDE SEQUENCE [LARGE SCALE GENOMIC DNA]</scope>
</reference>
<feature type="region of interest" description="Disordered" evidence="1">
    <location>
        <begin position="214"/>
        <end position="261"/>
    </location>
</feature>
<name>A0A0A1T2E0_9HYPO</name>
<dbReference type="InterPro" id="IPR013087">
    <property type="entry name" value="Znf_C2H2_type"/>
</dbReference>
<accession>A0A0A1T2E0</accession>
<dbReference type="InterPro" id="IPR040025">
    <property type="entry name" value="Znf622/Rei1/Reh1"/>
</dbReference>
<evidence type="ECO:0000313" key="4">
    <source>
        <dbReference type="Proteomes" id="UP000039046"/>
    </source>
</evidence>
<evidence type="ECO:0000259" key="2">
    <source>
        <dbReference type="PROSITE" id="PS00028"/>
    </source>
</evidence>
<evidence type="ECO:0000256" key="1">
    <source>
        <dbReference type="SAM" id="MobiDB-lite"/>
    </source>
</evidence>